<evidence type="ECO:0000256" key="6">
    <source>
        <dbReference type="ARBA" id="ARBA00022857"/>
    </source>
</evidence>
<dbReference type="EMBL" id="BDRX01000002">
    <property type="protein sequence ID" value="GBF87830.1"/>
    <property type="molecule type" value="Genomic_DNA"/>
</dbReference>
<protein>
    <recommendedName>
        <fullName evidence="3">ferredoxin--NADP(+) reductase</fullName>
        <ecNumber evidence="3">1.18.1.2</ecNumber>
    </recommendedName>
</protein>
<dbReference type="SUPFAM" id="SSF52343">
    <property type="entry name" value="Ferredoxin reductase-like, C-terminal NADP-linked domain"/>
    <property type="match status" value="1"/>
</dbReference>
<dbReference type="STRING" id="307507.A0A2V0NQK8"/>
<dbReference type="InterPro" id="IPR001433">
    <property type="entry name" value="OxRdtase_FAD/NAD-bd"/>
</dbReference>
<comment type="similarity">
    <text evidence="2">Belongs to the ferredoxin--NADP reductase type 1 family.</text>
</comment>
<dbReference type="PIRSF" id="PIRSF000361">
    <property type="entry name" value="Frd-NADP+_RD"/>
    <property type="match status" value="1"/>
</dbReference>
<dbReference type="SUPFAM" id="SSF63380">
    <property type="entry name" value="Riboflavin synthase domain-like"/>
    <property type="match status" value="1"/>
</dbReference>
<dbReference type="PANTHER" id="PTHR43314">
    <property type="match status" value="1"/>
</dbReference>
<dbReference type="InParanoid" id="A0A2V0NQK8"/>
<keyword evidence="4 9" id="KW-0285">Flavoprotein</keyword>
<dbReference type="InterPro" id="IPR001709">
    <property type="entry name" value="Flavoprot_Pyr_Nucl_cyt_Rdtase"/>
</dbReference>
<gene>
    <name evidence="12" type="ORF">Rsub_00542</name>
</gene>
<dbReference type="InterPro" id="IPR017938">
    <property type="entry name" value="Riboflavin_synthase-like_b-brl"/>
</dbReference>
<sequence length="355" mass="38538">MQIHPPMPCVGRGLASRVLRAAPAGAATARPPRHARALAATATSDLRQPVSVDWEHLRGDQVPLNLYGGKKEPFVGRVVAIRDMGGRDRERHVSHIVIDTGGVPFVEGQAFGVIPPGSKLNSKGKEVAHGVRLYSIASSRYGDGGDGKTCTLCVVRVIYKDASGNEVRGLCSNYLCDRAVGDELAMTGPSGTAMLLPDDHMARDVICVSTGTGIAPFRSFWRRLFYDGVPGGKGYGGRFRLYSGFANQDSVLYGEELEEMAAAYPGSFRLAMALSLERRNQKGGQEYVQDKIEEDAEAFLAAMGDGSTQFYFCGLKRMYSSVTEVLERMGKEHGVDAPALIAKLKKEHRWHVETA</sequence>
<dbReference type="GO" id="GO:0004324">
    <property type="term" value="F:ferredoxin-NADP+ reductase activity"/>
    <property type="evidence" value="ECO:0007669"/>
    <property type="project" value="UniProtKB-EC"/>
</dbReference>
<organism evidence="12 13">
    <name type="scientific">Raphidocelis subcapitata</name>
    <dbReference type="NCBI Taxonomy" id="307507"/>
    <lineage>
        <taxon>Eukaryota</taxon>
        <taxon>Viridiplantae</taxon>
        <taxon>Chlorophyta</taxon>
        <taxon>core chlorophytes</taxon>
        <taxon>Chlorophyceae</taxon>
        <taxon>CS clade</taxon>
        <taxon>Sphaeropleales</taxon>
        <taxon>Selenastraceae</taxon>
        <taxon>Raphidocelis</taxon>
    </lineage>
</organism>
<evidence type="ECO:0000256" key="10">
    <source>
        <dbReference type="PIRSR" id="PIRSR000361-1"/>
    </source>
</evidence>
<evidence type="ECO:0000256" key="7">
    <source>
        <dbReference type="ARBA" id="ARBA00023002"/>
    </source>
</evidence>
<dbReference type="Proteomes" id="UP000247498">
    <property type="component" value="Unassembled WGS sequence"/>
</dbReference>
<evidence type="ECO:0000256" key="4">
    <source>
        <dbReference type="ARBA" id="ARBA00022630"/>
    </source>
</evidence>
<dbReference type="InterPro" id="IPR039261">
    <property type="entry name" value="FNR_nucleotide-bd"/>
</dbReference>
<keyword evidence="13" id="KW-1185">Reference proteome</keyword>
<dbReference type="EC" id="1.18.1.2" evidence="3"/>
<feature type="binding site" evidence="10">
    <location>
        <begin position="314"/>
        <end position="315"/>
    </location>
    <ligand>
        <name>NADP(+)</name>
        <dbReference type="ChEBI" id="CHEBI:58349"/>
    </ligand>
</feature>
<evidence type="ECO:0000259" key="11">
    <source>
        <dbReference type="PROSITE" id="PS51384"/>
    </source>
</evidence>
<feature type="domain" description="FAD-binding FR-type" evidence="11">
    <location>
        <begin position="71"/>
        <end position="196"/>
    </location>
</feature>
<dbReference type="InterPro" id="IPR015701">
    <property type="entry name" value="FNR"/>
</dbReference>
<comment type="caution">
    <text evidence="12">The sequence shown here is derived from an EMBL/GenBank/DDBJ whole genome shotgun (WGS) entry which is preliminary data.</text>
</comment>
<feature type="binding site" evidence="10">
    <location>
        <position position="135"/>
    </location>
    <ligand>
        <name>NADP(+)</name>
        <dbReference type="ChEBI" id="CHEBI:58349"/>
    </ligand>
</feature>
<dbReference type="OrthoDB" id="1688044at2759"/>
<evidence type="ECO:0000256" key="9">
    <source>
        <dbReference type="PIRNR" id="PIRNR000361"/>
    </source>
</evidence>
<dbReference type="AlphaFoldDB" id="A0A2V0NQK8"/>
<proteinExistence type="inferred from homology"/>
<evidence type="ECO:0000256" key="5">
    <source>
        <dbReference type="ARBA" id="ARBA00022827"/>
    </source>
</evidence>
<dbReference type="PROSITE" id="PS51384">
    <property type="entry name" value="FAD_FR"/>
    <property type="match status" value="1"/>
</dbReference>
<accession>A0A2V0NQK8</accession>
<dbReference type="FunFam" id="3.40.50.80:FF:000008">
    <property type="entry name" value="Ferredoxin--NADP reductase, chloroplastic"/>
    <property type="match status" value="1"/>
</dbReference>
<name>A0A2V0NQK8_9CHLO</name>
<keyword evidence="5 9" id="KW-0274">FAD</keyword>
<comment type="cofactor">
    <cofactor evidence="1">
        <name>FAD</name>
        <dbReference type="ChEBI" id="CHEBI:57692"/>
    </cofactor>
</comment>
<evidence type="ECO:0000256" key="3">
    <source>
        <dbReference type="ARBA" id="ARBA00013223"/>
    </source>
</evidence>
<evidence type="ECO:0000256" key="2">
    <source>
        <dbReference type="ARBA" id="ARBA00008312"/>
    </source>
</evidence>
<feature type="binding site" evidence="10">
    <location>
        <position position="212"/>
    </location>
    <ligand>
        <name>NADP(+)</name>
        <dbReference type="ChEBI" id="CHEBI:58349"/>
    </ligand>
</feature>
<evidence type="ECO:0000256" key="8">
    <source>
        <dbReference type="ARBA" id="ARBA00047776"/>
    </source>
</evidence>
<dbReference type="Pfam" id="PF00175">
    <property type="entry name" value="NAD_binding_1"/>
    <property type="match status" value="1"/>
</dbReference>
<evidence type="ECO:0000313" key="12">
    <source>
        <dbReference type="EMBL" id="GBF87830.1"/>
    </source>
</evidence>
<dbReference type="Gene3D" id="2.40.30.10">
    <property type="entry name" value="Translation factors"/>
    <property type="match status" value="1"/>
</dbReference>
<reference evidence="12 13" key="1">
    <citation type="journal article" date="2018" name="Sci. Rep.">
        <title>Raphidocelis subcapitata (=Pseudokirchneriella subcapitata) provides an insight into genome evolution and environmental adaptations in the Sphaeropleales.</title>
        <authorList>
            <person name="Suzuki S."/>
            <person name="Yamaguchi H."/>
            <person name="Nakajima N."/>
            <person name="Kawachi M."/>
        </authorList>
    </citation>
    <scope>NUCLEOTIDE SEQUENCE [LARGE SCALE GENOMIC DNA]</scope>
    <source>
        <strain evidence="12 13">NIES-35</strain>
    </source>
</reference>
<evidence type="ECO:0000313" key="13">
    <source>
        <dbReference type="Proteomes" id="UP000247498"/>
    </source>
</evidence>
<feature type="binding site" evidence="10">
    <location>
        <position position="353"/>
    </location>
    <ligand>
        <name>NADP(+)</name>
        <dbReference type="ChEBI" id="CHEBI:58349"/>
    </ligand>
</feature>
<evidence type="ECO:0000256" key="1">
    <source>
        <dbReference type="ARBA" id="ARBA00001974"/>
    </source>
</evidence>
<keyword evidence="7 9" id="KW-0560">Oxidoreductase</keyword>
<keyword evidence="6 9" id="KW-0521">NADP</keyword>
<comment type="catalytic activity">
    <reaction evidence="8">
        <text>2 reduced [2Fe-2S]-[ferredoxin] + NADP(+) + H(+) = 2 oxidized [2Fe-2S]-[ferredoxin] + NADPH</text>
        <dbReference type="Rhea" id="RHEA:20125"/>
        <dbReference type="Rhea" id="RHEA-COMP:10000"/>
        <dbReference type="Rhea" id="RHEA-COMP:10001"/>
        <dbReference type="ChEBI" id="CHEBI:15378"/>
        <dbReference type="ChEBI" id="CHEBI:33737"/>
        <dbReference type="ChEBI" id="CHEBI:33738"/>
        <dbReference type="ChEBI" id="CHEBI:57783"/>
        <dbReference type="ChEBI" id="CHEBI:58349"/>
        <dbReference type="EC" id="1.18.1.2"/>
    </reaction>
</comment>
<dbReference type="PRINTS" id="PR00371">
    <property type="entry name" value="FPNCR"/>
</dbReference>
<dbReference type="InterPro" id="IPR017927">
    <property type="entry name" value="FAD-bd_FR_type"/>
</dbReference>
<dbReference type="Gene3D" id="3.40.50.80">
    <property type="entry name" value="Nucleotide-binding domain of ferredoxin-NADP reductase (FNR) module"/>
    <property type="match status" value="1"/>
</dbReference>